<dbReference type="Gene3D" id="1.10.1510.10">
    <property type="entry name" value="Uncharacterised protein YqeY/AIM41 PF09424, N-terminal domain"/>
    <property type="match status" value="1"/>
</dbReference>
<dbReference type="EMBL" id="LVVZ01000005">
    <property type="protein sequence ID" value="OKL45625.1"/>
    <property type="molecule type" value="Genomic_DNA"/>
</dbReference>
<dbReference type="InterPro" id="IPR023168">
    <property type="entry name" value="GatB_Yqey_C_2"/>
</dbReference>
<dbReference type="InterPro" id="IPR042184">
    <property type="entry name" value="YqeY/Aim41_N"/>
</dbReference>
<organism evidence="1 2">
    <name type="scientific">Pseudovibrio exalbescens</name>
    <dbReference type="NCBI Taxonomy" id="197461"/>
    <lineage>
        <taxon>Bacteria</taxon>
        <taxon>Pseudomonadati</taxon>
        <taxon>Pseudomonadota</taxon>
        <taxon>Alphaproteobacteria</taxon>
        <taxon>Hyphomicrobiales</taxon>
        <taxon>Stappiaceae</taxon>
        <taxon>Pseudovibrio</taxon>
    </lineage>
</organism>
<dbReference type="Gene3D" id="1.10.10.410">
    <property type="match status" value="1"/>
</dbReference>
<dbReference type="PANTHER" id="PTHR28055">
    <property type="entry name" value="ALTERED INHERITANCE OF MITOCHONDRIA PROTEIN 41, MITOCHONDRIAL"/>
    <property type="match status" value="1"/>
</dbReference>
<dbReference type="AlphaFoldDB" id="A0A1U7JLN6"/>
<dbReference type="InterPro" id="IPR019004">
    <property type="entry name" value="YqeY/Aim41"/>
</dbReference>
<name>A0A1U7JLN6_9HYPH</name>
<dbReference type="PANTHER" id="PTHR28055:SF1">
    <property type="entry name" value="ALTERED INHERITANCE OF MITOCHONDRIA PROTEIN 41, MITOCHONDRIAL"/>
    <property type="match status" value="1"/>
</dbReference>
<keyword evidence="2" id="KW-1185">Reference proteome</keyword>
<dbReference type="GO" id="GO:0016884">
    <property type="term" value="F:carbon-nitrogen ligase activity, with glutamine as amido-N-donor"/>
    <property type="evidence" value="ECO:0007669"/>
    <property type="project" value="InterPro"/>
</dbReference>
<sequence length="153" mass="17430">MREKLAEALKQATQNNEKRRAATLRLICAAIQDREAAAREQGRDGVSDDEVLNLLRHMVDQRVHECVHCEENGNEELAEQEQQEADLIREFLPPQLSDYEMQLICKTVVNNLEAKGLRDMGRCMSHLKEKYPGQMDFAKASCVVKQLLRPAAP</sequence>
<evidence type="ECO:0008006" key="3">
    <source>
        <dbReference type="Google" id="ProtNLM"/>
    </source>
</evidence>
<evidence type="ECO:0000313" key="2">
    <source>
        <dbReference type="Proteomes" id="UP000185783"/>
    </source>
</evidence>
<dbReference type="InterPro" id="IPR003789">
    <property type="entry name" value="Asn/Gln_tRNA_amidoTrase-B-like"/>
</dbReference>
<dbReference type="SUPFAM" id="SSF89095">
    <property type="entry name" value="GatB/YqeY motif"/>
    <property type="match status" value="1"/>
</dbReference>
<protein>
    <recommendedName>
        <fullName evidence="3">Yqey-like protein</fullName>
    </recommendedName>
</protein>
<reference evidence="1 2" key="1">
    <citation type="submission" date="2016-03" db="EMBL/GenBank/DDBJ databases">
        <title>Genome sequence of Nesiotobacter sp. nov., a moderately halophilic alphaproteobacterium isolated from the Yellow Sea, China.</title>
        <authorList>
            <person name="Zhang G."/>
            <person name="Zhang R."/>
        </authorList>
    </citation>
    <scope>NUCLEOTIDE SEQUENCE [LARGE SCALE GENOMIC DNA]</scope>
    <source>
        <strain evidence="1 2">WB1-6</strain>
    </source>
</reference>
<gene>
    <name evidence="1" type="ORF">A3843_03840</name>
</gene>
<comment type="caution">
    <text evidence="1">The sequence shown here is derived from an EMBL/GenBank/DDBJ whole genome shotgun (WGS) entry which is preliminary data.</text>
</comment>
<proteinExistence type="predicted"/>
<accession>A0A1U7JLN6</accession>
<dbReference type="Pfam" id="PF09424">
    <property type="entry name" value="YqeY"/>
    <property type="match status" value="1"/>
</dbReference>
<evidence type="ECO:0000313" key="1">
    <source>
        <dbReference type="EMBL" id="OKL45625.1"/>
    </source>
</evidence>
<dbReference type="STRING" id="197461.A3843_03840"/>
<dbReference type="Proteomes" id="UP000185783">
    <property type="component" value="Unassembled WGS sequence"/>
</dbReference>